<keyword evidence="5" id="KW-1185">Reference proteome</keyword>
<dbReference type="RefSeq" id="WP_132768175.1">
    <property type="nucleotide sequence ID" value="NZ_SMAB01000006.1"/>
</dbReference>
<keyword evidence="2" id="KW-0560">Oxidoreductase</keyword>
<dbReference type="InterPro" id="IPR036188">
    <property type="entry name" value="FAD/NAD-bd_sf"/>
</dbReference>
<dbReference type="EMBL" id="SMAB01000006">
    <property type="protein sequence ID" value="TCS83186.1"/>
    <property type="molecule type" value="Genomic_DNA"/>
</dbReference>
<evidence type="ECO:0000313" key="4">
    <source>
        <dbReference type="EMBL" id="TCS83186.1"/>
    </source>
</evidence>
<proteinExistence type="predicted"/>
<dbReference type="InterPro" id="IPR003953">
    <property type="entry name" value="FAD-dep_OxRdtase_2_FAD-bd"/>
</dbReference>
<sequence length="390" mass="42879">MYDVVVIGQGLTGMLSAIWTKEEGASVAIISQGTGRILQSTGVMDILPGTEGTMNDLIRKYQIKGWNSLLVEGGIDRFKTLMVQLGNPYQGSIEQPVEIVTGSGFLKSTALYPTTVSPIPHKGHVVVVGFQEITDFQPSYVAENLASERPELTIDHFSISLEQRSHRTMTQLDAARLLEQKEVRNQVIQRLKDKMKESSIHKSDLVILPSVLGVIGWESVWKDFKNQLDTTITEAVGMPPNATAIRLHEQLHRETTRLGVRQYLNSKVVGSKQGKQTIESVMVRNANHTIEIKGTSFVLATGGILGGGMEKMASSITETTLGLEVDQEGNLINPYDNLYLVGASQGLRVTSHGITGGIFSILSSYETVIKNNYRQPLGGEQHDKLTRHQL</sequence>
<keyword evidence="1" id="KW-0285">Flavoprotein</keyword>
<dbReference type="SUPFAM" id="SSF51905">
    <property type="entry name" value="FAD/NAD(P)-binding domain"/>
    <property type="match status" value="1"/>
</dbReference>
<dbReference type="Pfam" id="PF00890">
    <property type="entry name" value="FAD_binding_2"/>
    <property type="match status" value="1"/>
</dbReference>
<gene>
    <name evidence="4" type="ORF">EDD72_106114</name>
</gene>
<protein>
    <submittedName>
        <fullName evidence="4">Glycerol 3-phosphate dehydrogenase (Quinone) subunit B</fullName>
    </submittedName>
</protein>
<comment type="caution">
    <text evidence="4">The sequence shown here is derived from an EMBL/GenBank/DDBJ whole genome shotgun (WGS) entry which is preliminary data.</text>
</comment>
<evidence type="ECO:0000256" key="2">
    <source>
        <dbReference type="ARBA" id="ARBA00023002"/>
    </source>
</evidence>
<name>A0A4R3KIC0_9BACI</name>
<evidence type="ECO:0000256" key="1">
    <source>
        <dbReference type="ARBA" id="ARBA00022630"/>
    </source>
</evidence>
<reference evidence="4 5" key="1">
    <citation type="submission" date="2019-03" db="EMBL/GenBank/DDBJ databases">
        <title>Genomic Encyclopedia of Type Strains, Phase IV (KMG-IV): sequencing the most valuable type-strain genomes for metagenomic binning, comparative biology and taxonomic classification.</title>
        <authorList>
            <person name="Goeker M."/>
        </authorList>
    </citation>
    <scope>NUCLEOTIDE SEQUENCE [LARGE SCALE GENOMIC DNA]</scope>
    <source>
        <strain evidence="4 5">DSM 23802</strain>
    </source>
</reference>
<evidence type="ECO:0000259" key="3">
    <source>
        <dbReference type="Pfam" id="PF00890"/>
    </source>
</evidence>
<evidence type="ECO:0000313" key="5">
    <source>
        <dbReference type="Proteomes" id="UP000295788"/>
    </source>
</evidence>
<dbReference type="GO" id="GO:0016491">
    <property type="term" value="F:oxidoreductase activity"/>
    <property type="evidence" value="ECO:0007669"/>
    <property type="project" value="UniProtKB-KW"/>
</dbReference>
<dbReference type="AlphaFoldDB" id="A0A4R3KIC0"/>
<accession>A0A4R3KIC0</accession>
<feature type="domain" description="FAD-dependent oxidoreductase 2 FAD-binding" evidence="3">
    <location>
        <begin position="3"/>
        <end position="338"/>
    </location>
</feature>
<dbReference type="Gene3D" id="3.50.50.60">
    <property type="entry name" value="FAD/NAD(P)-binding domain"/>
    <property type="match status" value="1"/>
</dbReference>
<organism evidence="4 5">
    <name type="scientific">Tepidibacillus fermentans</name>
    <dbReference type="NCBI Taxonomy" id="1281767"/>
    <lineage>
        <taxon>Bacteria</taxon>
        <taxon>Bacillati</taxon>
        <taxon>Bacillota</taxon>
        <taxon>Bacilli</taxon>
        <taxon>Bacillales</taxon>
        <taxon>Bacillaceae</taxon>
        <taxon>Tepidibacillus</taxon>
    </lineage>
</organism>
<dbReference type="OrthoDB" id="140595at2"/>
<dbReference type="Proteomes" id="UP000295788">
    <property type="component" value="Unassembled WGS sequence"/>
</dbReference>